<sequence length="231" mass="27321">MAGDKMKLYWISGSTPCWRVLIVLEEKCLQNYKQKQVDFVKQEQKGEEIVSRNPRGQVPTFEDDGVNICESHAICDYLERCYGDCGKRLIPKERAVMSQVLQRMHEAHNNFQQAVIENIIYYCMKTDQTKWDKDLLETKFEFARNELNRWEAYLTKVHEAGNDYIVGDDFTMADVYLYPHVAFCVRFGLDISKYPELMKYYNTLAQRPSIHKTWPPSWKKTNDRFGFLDKL</sequence>
<dbReference type="PANTHER" id="PTHR44051:SF8">
    <property type="entry name" value="GLUTATHIONE S-TRANSFERASE GSTA"/>
    <property type="match status" value="1"/>
</dbReference>
<gene>
    <name evidence="5" type="ORF">KP79_PYT23396</name>
</gene>
<dbReference type="SFLD" id="SFLDG00358">
    <property type="entry name" value="Main_(cytGST)"/>
    <property type="match status" value="1"/>
</dbReference>
<dbReference type="SFLD" id="SFLDS00019">
    <property type="entry name" value="Glutathione_Transferase_(cytos"/>
    <property type="match status" value="1"/>
</dbReference>
<keyword evidence="5" id="KW-0808">Transferase</keyword>
<dbReference type="InterPro" id="IPR010987">
    <property type="entry name" value="Glutathione-S-Trfase_C-like"/>
</dbReference>
<dbReference type="OrthoDB" id="2309723at2759"/>
<comment type="caution">
    <text evidence="5">The sequence shown here is derived from an EMBL/GenBank/DDBJ whole genome shotgun (WGS) entry which is preliminary data.</text>
</comment>
<dbReference type="Gene3D" id="3.40.30.10">
    <property type="entry name" value="Glutaredoxin"/>
    <property type="match status" value="1"/>
</dbReference>
<dbReference type="Pfam" id="PF00043">
    <property type="entry name" value="GST_C"/>
    <property type="match status" value="1"/>
</dbReference>
<evidence type="ECO:0000313" key="6">
    <source>
        <dbReference type="Proteomes" id="UP000242188"/>
    </source>
</evidence>
<dbReference type="InterPro" id="IPR036249">
    <property type="entry name" value="Thioredoxin-like_sf"/>
</dbReference>
<dbReference type="EMBL" id="NEDP02005485">
    <property type="protein sequence ID" value="OWF40138.1"/>
    <property type="molecule type" value="Genomic_DNA"/>
</dbReference>
<evidence type="ECO:0000259" key="4">
    <source>
        <dbReference type="PROSITE" id="PS50405"/>
    </source>
</evidence>
<organism evidence="5 6">
    <name type="scientific">Mizuhopecten yessoensis</name>
    <name type="common">Japanese scallop</name>
    <name type="synonym">Patinopecten yessoensis</name>
    <dbReference type="NCBI Taxonomy" id="6573"/>
    <lineage>
        <taxon>Eukaryota</taxon>
        <taxon>Metazoa</taxon>
        <taxon>Spiralia</taxon>
        <taxon>Lophotrochozoa</taxon>
        <taxon>Mollusca</taxon>
        <taxon>Bivalvia</taxon>
        <taxon>Autobranchia</taxon>
        <taxon>Pteriomorphia</taxon>
        <taxon>Pectinida</taxon>
        <taxon>Pectinoidea</taxon>
        <taxon>Pectinidae</taxon>
        <taxon>Mizuhopecten</taxon>
    </lineage>
</organism>
<dbReference type="Pfam" id="PF02798">
    <property type="entry name" value="GST_N"/>
    <property type="match status" value="1"/>
</dbReference>
<name>A0A210PUH4_MIZYE</name>
<protein>
    <submittedName>
        <fullName evidence="5">Glutathione S-transferase A</fullName>
    </submittedName>
</protein>
<dbReference type="AlphaFoldDB" id="A0A210PUH4"/>
<dbReference type="PROSITE" id="PS50405">
    <property type="entry name" value="GST_CTER"/>
    <property type="match status" value="1"/>
</dbReference>
<proteinExistence type="inferred from homology"/>
<comment type="similarity">
    <text evidence="1 2">Belongs to the GST superfamily.</text>
</comment>
<evidence type="ECO:0000313" key="5">
    <source>
        <dbReference type="EMBL" id="OWF40138.1"/>
    </source>
</evidence>
<dbReference type="PROSITE" id="PS50404">
    <property type="entry name" value="GST_NTER"/>
    <property type="match status" value="1"/>
</dbReference>
<dbReference type="PANTHER" id="PTHR44051">
    <property type="entry name" value="GLUTATHIONE S-TRANSFERASE-RELATED"/>
    <property type="match status" value="1"/>
</dbReference>
<keyword evidence="6" id="KW-1185">Reference proteome</keyword>
<dbReference type="SUPFAM" id="SSF47616">
    <property type="entry name" value="GST C-terminal domain-like"/>
    <property type="match status" value="1"/>
</dbReference>
<dbReference type="Proteomes" id="UP000242188">
    <property type="component" value="Unassembled WGS sequence"/>
</dbReference>
<feature type="domain" description="GST C-terminal" evidence="4">
    <location>
        <begin position="93"/>
        <end position="223"/>
    </location>
</feature>
<dbReference type="GO" id="GO:0016740">
    <property type="term" value="F:transferase activity"/>
    <property type="evidence" value="ECO:0007669"/>
    <property type="project" value="UniProtKB-KW"/>
</dbReference>
<feature type="domain" description="GST N-terminal" evidence="3">
    <location>
        <begin position="4"/>
        <end position="86"/>
    </location>
</feature>
<evidence type="ECO:0000259" key="3">
    <source>
        <dbReference type="PROSITE" id="PS50404"/>
    </source>
</evidence>
<evidence type="ECO:0000256" key="1">
    <source>
        <dbReference type="ARBA" id="ARBA00007409"/>
    </source>
</evidence>
<dbReference type="InterPro" id="IPR040079">
    <property type="entry name" value="Glutathione_S-Trfase"/>
</dbReference>
<dbReference type="InterPro" id="IPR004046">
    <property type="entry name" value="GST_C"/>
</dbReference>
<accession>A0A210PUH4</accession>
<dbReference type="InterPro" id="IPR004045">
    <property type="entry name" value="Glutathione_S-Trfase_N"/>
</dbReference>
<dbReference type="CDD" id="cd00570">
    <property type="entry name" value="GST_N_family"/>
    <property type="match status" value="1"/>
</dbReference>
<dbReference type="SUPFAM" id="SSF52833">
    <property type="entry name" value="Thioredoxin-like"/>
    <property type="match status" value="1"/>
</dbReference>
<dbReference type="STRING" id="6573.A0A210PUH4"/>
<dbReference type="Gene3D" id="1.20.1050.10">
    <property type="match status" value="1"/>
</dbReference>
<evidence type="ECO:0000256" key="2">
    <source>
        <dbReference type="RuleBase" id="RU003494"/>
    </source>
</evidence>
<dbReference type="InterPro" id="IPR036282">
    <property type="entry name" value="Glutathione-S-Trfase_C_sf"/>
</dbReference>
<reference evidence="5 6" key="1">
    <citation type="journal article" date="2017" name="Nat. Ecol. Evol.">
        <title>Scallop genome provides insights into evolution of bilaterian karyotype and development.</title>
        <authorList>
            <person name="Wang S."/>
            <person name="Zhang J."/>
            <person name="Jiao W."/>
            <person name="Li J."/>
            <person name="Xun X."/>
            <person name="Sun Y."/>
            <person name="Guo X."/>
            <person name="Huan P."/>
            <person name="Dong B."/>
            <person name="Zhang L."/>
            <person name="Hu X."/>
            <person name="Sun X."/>
            <person name="Wang J."/>
            <person name="Zhao C."/>
            <person name="Wang Y."/>
            <person name="Wang D."/>
            <person name="Huang X."/>
            <person name="Wang R."/>
            <person name="Lv J."/>
            <person name="Li Y."/>
            <person name="Zhang Z."/>
            <person name="Liu B."/>
            <person name="Lu W."/>
            <person name="Hui Y."/>
            <person name="Liang J."/>
            <person name="Zhou Z."/>
            <person name="Hou R."/>
            <person name="Li X."/>
            <person name="Liu Y."/>
            <person name="Li H."/>
            <person name="Ning X."/>
            <person name="Lin Y."/>
            <person name="Zhao L."/>
            <person name="Xing Q."/>
            <person name="Dou J."/>
            <person name="Li Y."/>
            <person name="Mao J."/>
            <person name="Guo H."/>
            <person name="Dou H."/>
            <person name="Li T."/>
            <person name="Mu C."/>
            <person name="Jiang W."/>
            <person name="Fu Q."/>
            <person name="Fu X."/>
            <person name="Miao Y."/>
            <person name="Liu J."/>
            <person name="Yu Q."/>
            <person name="Li R."/>
            <person name="Liao H."/>
            <person name="Li X."/>
            <person name="Kong Y."/>
            <person name="Jiang Z."/>
            <person name="Chourrout D."/>
            <person name="Li R."/>
            <person name="Bao Z."/>
        </authorList>
    </citation>
    <scope>NUCLEOTIDE SEQUENCE [LARGE SCALE GENOMIC DNA]</scope>
    <source>
        <strain evidence="5 6">PY_sf001</strain>
    </source>
</reference>